<organism evidence="9 10">
    <name type="scientific">Pseudoduganella ginsengisoli</name>
    <dbReference type="NCBI Taxonomy" id="1462440"/>
    <lineage>
        <taxon>Bacteria</taxon>
        <taxon>Pseudomonadati</taxon>
        <taxon>Pseudomonadota</taxon>
        <taxon>Betaproteobacteria</taxon>
        <taxon>Burkholderiales</taxon>
        <taxon>Oxalobacteraceae</taxon>
        <taxon>Telluria group</taxon>
        <taxon>Pseudoduganella</taxon>
    </lineage>
</organism>
<feature type="transmembrane region" description="Helical" evidence="7">
    <location>
        <begin position="165"/>
        <end position="187"/>
    </location>
</feature>
<feature type="domain" description="PhoU" evidence="8">
    <location>
        <begin position="342"/>
        <end position="421"/>
    </location>
</feature>
<feature type="domain" description="PhoU" evidence="8">
    <location>
        <begin position="448"/>
        <end position="530"/>
    </location>
</feature>
<dbReference type="Gene3D" id="1.20.58.220">
    <property type="entry name" value="Phosphate transport system protein phou homolog 2, domain 2"/>
    <property type="match status" value="1"/>
</dbReference>
<dbReference type="Pfam" id="PF01895">
    <property type="entry name" value="PhoU"/>
    <property type="match status" value="2"/>
</dbReference>
<feature type="transmembrane region" description="Helical" evidence="7">
    <location>
        <begin position="133"/>
        <end position="150"/>
    </location>
</feature>
<evidence type="ECO:0000259" key="8">
    <source>
        <dbReference type="Pfam" id="PF01895"/>
    </source>
</evidence>
<dbReference type="GO" id="GO:0044341">
    <property type="term" value="P:sodium-dependent phosphate transport"/>
    <property type="evidence" value="ECO:0007669"/>
    <property type="project" value="InterPro"/>
</dbReference>
<dbReference type="InterPro" id="IPR026022">
    <property type="entry name" value="PhoU_dom"/>
</dbReference>
<dbReference type="GO" id="GO:0005436">
    <property type="term" value="F:sodium:phosphate symporter activity"/>
    <property type="evidence" value="ECO:0007669"/>
    <property type="project" value="InterPro"/>
</dbReference>
<dbReference type="Proteomes" id="UP000484015">
    <property type="component" value="Unassembled WGS sequence"/>
</dbReference>
<keyword evidence="2" id="KW-1003">Cell membrane</keyword>
<evidence type="ECO:0000256" key="6">
    <source>
        <dbReference type="SAM" id="MobiDB-lite"/>
    </source>
</evidence>
<dbReference type="AlphaFoldDB" id="A0A6L6Q9G0"/>
<evidence type="ECO:0000256" key="2">
    <source>
        <dbReference type="ARBA" id="ARBA00022475"/>
    </source>
</evidence>
<gene>
    <name evidence="9" type="ORF">GM668_28855</name>
</gene>
<dbReference type="PANTHER" id="PTHR10010">
    <property type="entry name" value="SOLUTE CARRIER FAMILY 34 SODIUM PHOSPHATE , MEMBER 2-RELATED"/>
    <property type="match status" value="1"/>
</dbReference>
<reference evidence="9 10" key="1">
    <citation type="submission" date="2019-11" db="EMBL/GenBank/DDBJ databases">
        <title>Type strains purchased from KCTC, JCM and DSMZ.</title>
        <authorList>
            <person name="Lu H."/>
        </authorList>
    </citation>
    <scope>NUCLEOTIDE SEQUENCE [LARGE SCALE GENOMIC DNA]</scope>
    <source>
        <strain evidence="9 10">KCTC 42409</strain>
    </source>
</reference>
<evidence type="ECO:0000256" key="7">
    <source>
        <dbReference type="SAM" id="Phobius"/>
    </source>
</evidence>
<dbReference type="EMBL" id="WNLA01000037">
    <property type="protein sequence ID" value="MTW06094.1"/>
    <property type="molecule type" value="Genomic_DNA"/>
</dbReference>
<feature type="transmembrane region" description="Helical" evidence="7">
    <location>
        <begin position="101"/>
        <end position="121"/>
    </location>
</feature>
<keyword evidence="10" id="KW-1185">Reference proteome</keyword>
<evidence type="ECO:0000256" key="5">
    <source>
        <dbReference type="ARBA" id="ARBA00023136"/>
    </source>
</evidence>
<dbReference type="InterPro" id="IPR004633">
    <property type="entry name" value="NaPi_cotrn-rel/YqeW-like"/>
</dbReference>
<sequence length="573" mass="61853">MGAKVLLDLLGGVALLLWGLHMVHSGIVRAFGSRIRRFLSLVLQNRYRAFAAGVGVTAILQSSTATALMLSSFTASGLVGLVPALAVLLGANVGTTLIVQLLSFDSSVFSPVLLICGVAAFKRGTRTIVKDMGRVAVGLGLMLLSLHLLLDSLAPAENAPGARQLFAALTGEPVLALLIGTLMAWLAHSSVATILLTMSLSAANFVSPVPALALVLGANLGSSINPLMETGSANPAHRRLPVGNLINRIAGCVLFLPLLDPVARLIQAIDPNPVRLAADFHALFNVVMALLFIVPLQRFARMLERLLPDVKSGNDLSIPLYLGESINDTPSVALACAARETLRMGDIVDSMLDQAMTAILMNDRKLVTEVSQKDNAVDGLHEAVKLYVINVTHGPLDEVEARRALEVLSLAINLEHIGDIIDKNLMELANKKIKRQLHFSAEGARELQEFHRVVRDHLRLAMSIFLSGDLKSARLLLKEKARVREMEFAASENHIARLKEGRIDSMETSTLHIDILRDLKRIHSHVCSAAYAALKSAGELDRAPQQPAPRWVNPQQPFTVHDSDAVLQGKTRA</sequence>
<dbReference type="OrthoDB" id="5778511at2"/>
<evidence type="ECO:0000256" key="4">
    <source>
        <dbReference type="ARBA" id="ARBA00022989"/>
    </source>
</evidence>
<accession>A0A6L6Q9G0</accession>
<feature type="transmembrane region" description="Helical" evidence="7">
    <location>
        <begin position="194"/>
        <end position="218"/>
    </location>
</feature>
<evidence type="ECO:0000256" key="3">
    <source>
        <dbReference type="ARBA" id="ARBA00022692"/>
    </source>
</evidence>
<feature type="transmembrane region" description="Helical" evidence="7">
    <location>
        <begin position="77"/>
        <end position="95"/>
    </location>
</feature>
<feature type="region of interest" description="Disordered" evidence="6">
    <location>
        <begin position="542"/>
        <end position="573"/>
    </location>
</feature>
<dbReference type="InterPro" id="IPR038078">
    <property type="entry name" value="PhoU-like_sf"/>
</dbReference>
<keyword evidence="5 7" id="KW-0472">Membrane</keyword>
<protein>
    <submittedName>
        <fullName evidence="9">Na/Pi cotransporter family protein</fullName>
    </submittedName>
</protein>
<proteinExistence type="predicted"/>
<dbReference type="NCBIfam" id="TIGR00704">
    <property type="entry name" value="NaPi_cotrn_rel"/>
    <property type="match status" value="1"/>
</dbReference>
<keyword evidence="3 7" id="KW-0812">Transmembrane</keyword>
<dbReference type="GO" id="GO:0005886">
    <property type="term" value="C:plasma membrane"/>
    <property type="evidence" value="ECO:0007669"/>
    <property type="project" value="UniProtKB-SubCell"/>
</dbReference>
<dbReference type="InterPro" id="IPR003841">
    <property type="entry name" value="Na/Pi_transpt"/>
</dbReference>
<keyword evidence="4 7" id="KW-1133">Transmembrane helix</keyword>
<dbReference type="PANTHER" id="PTHR10010:SF46">
    <property type="entry name" value="SODIUM-DEPENDENT PHOSPHATE TRANSPORT PROTEIN 2B"/>
    <property type="match status" value="1"/>
</dbReference>
<dbReference type="SUPFAM" id="SSF109755">
    <property type="entry name" value="PhoU-like"/>
    <property type="match status" value="1"/>
</dbReference>
<evidence type="ECO:0000256" key="1">
    <source>
        <dbReference type="ARBA" id="ARBA00004651"/>
    </source>
</evidence>
<name>A0A6L6Q9G0_9BURK</name>
<dbReference type="NCBIfam" id="NF037997">
    <property type="entry name" value="Na_Pi_symport"/>
    <property type="match status" value="1"/>
</dbReference>
<evidence type="ECO:0000313" key="9">
    <source>
        <dbReference type="EMBL" id="MTW06094.1"/>
    </source>
</evidence>
<comment type="caution">
    <text evidence="9">The sequence shown here is derived from an EMBL/GenBank/DDBJ whole genome shotgun (WGS) entry which is preliminary data.</text>
</comment>
<comment type="subcellular location">
    <subcellularLocation>
        <location evidence="1">Cell membrane</location>
        <topology evidence="1">Multi-pass membrane protein</topology>
    </subcellularLocation>
</comment>
<evidence type="ECO:0000313" key="10">
    <source>
        <dbReference type="Proteomes" id="UP000484015"/>
    </source>
</evidence>
<dbReference type="RefSeq" id="WP_155442429.1">
    <property type="nucleotide sequence ID" value="NZ_WNLA01000037.1"/>
</dbReference>
<dbReference type="Pfam" id="PF02690">
    <property type="entry name" value="Na_Pi_cotrans"/>
    <property type="match status" value="2"/>
</dbReference>